<name>A0A9R0D755_SPOFR</name>
<organism evidence="11 12">
    <name type="scientific">Spodoptera frugiperda</name>
    <name type="common">Fall armyworm</name>
    <dbReference type="NCBI Taxonomy" id="7108"/>
    <lineage>
        <taxon>Eukaryota</taxon>
        <taxon>Metazoa</taxon>
        <taxon>Ecdysozoa</taxon>
        <taxon>Arthropoda</taxon>
        <taxon>Hexapoda</taxon>
        <taxon>Insecta</taxon>
        <taxon>Pterygota</taxon>
        <taxon>Neoptera</taxon>
        <taxon>Endopterygota</taxon>
        <taxon>Lepidoptera</taxon>
        <taxon>Glossata</taxon>
        <taxon>Ditrysia</taxon>
        <taxon>Noctuoidea</taxon>
        <taxon>Noctuidae</taxon>
        <taxon>Amphipyrinae</taxon>
        <taxon>Spodoptera</taxon>
    </lineage>
</organism>
<accession>A0A9R0D755</accession>
<dbReference type="PANTHER" id="PTHR24208">
    <property type="entry name" value="LIM/HOMEOBOX PROTEIN LHX"/>
    <property type="match status" value="1"/>
</dbReference>
<proteinExistence type="predicted"/>
<dbReference type="Pfam" id="PF00412">
    <property type="entry name" value="LIM"/>
    <property type="match status" value="2"/>
</dbReference>
<dbReference type="PROSITE" id="PS50023">
    <property type="entry name" value="LIM_DOMAIN_2"/>
    <property type="match status" value="2"/>
</dbReference>
<evidence type="ECO:0000256" key="3">
    <source>
        <dbReference type="ARBA" id="ARBA00022833"/>
    </source>
</evidence>
<evidence type="ECO:0000256" key="4">
    <source>
        <dbReference type="ARBA" id="ARBA00023038"/>
    </source>
</evidence>
<dbReference type="SUPFAM" id="SSF57716">
    <property type="entry name" value="Glucocorticoid receptor-like (DNA-binding domain)"/>
    <property type="match status" value="2"/>
</dbReference>
<dbReference type="SMART" id="SM00132">
    <property type="entry name" value="LIM"/>
    <property type="match status" value="2"/>
</dbReference>
<reference evidence="12" key="1">
    <citation type="submission" date="2025-08" db="UniProtKB">
        <authorList>
            <consortium name="RefSeq"/>
        </authorList>
    </citation>
    <scope>IDENTIFICATION</scope>
    <source>
        <tissue evidence="12">Whole larval tissue</tissue>
    </source>
</reference>
<dbReference type="FunFam" id="2.10.110.10:FF:000177">
    <property type="entry name" value="LIM homeobox 9"/>
    <property type="match status" value="1"/>
</dbReference>
<feature type="domain" description="LIM zinc-binding" evidence="10">
    <location>
        <begin position="125"/>
        <end position="187"/>
    </location>
</feature>
<dbReference type="FunFam" id="2.10.110.10:FF:000033">
    <property type="entry name" value="LIM/homeobox protein Lhx9 isoform X2"/>
    <property type="match status" value="1"/>
</dbReference>
<dbReference type="AlphaFoldDB" id="A0A9R0D755"/>
<dbReference type="PROSITE" id="PS00478">
    <property type="entry name" value="LIM_DOMAIN_1"/>
    <property type="match status" value="1"/>
</dbReference>
<protein>
    <submittedName>
        <fullName evidence="12">Protein apterous isoform X1</fullName>
    </submittedName>
</protein>
<evidence type="ECO:0000259" key="10">
    <source>
        <dbReference type="PROSITE" id="PS50023"/>
    </source>
</evidence>
<keyword evidence="6" id="KW-0371">Homeobox</keyword>
<feature type="region of interest" description="Disordered" evidence="9">
    <location>
        <begin position="221"/>
        <end position="255"/>
    </location>
</feature>
<keyword evidence="4 8" id="KW-0440">LIM domain</keyword>
<dbReference type="OrthoDB" id="9990008at2759"/>
<keyword evidence="7" id="KW-0539">Nucleus</keyword>
<evidence type="ECO:0000256" key="5">
    <source>
        <dbReference type="ARBA" id="ARBA00023125"/>
    </source>
</evidence>
<keyword evidence="2 8" id="KW-0479">Metal-binding</keyword>
<dbReference type="Proteomes" id="UP000829999">
    <property type="component" value="Chromosome 25"/>
</dbReference>
<evidence type="ECO:0000256" key="6">
    <source>
        <dbReference type="ARBA" id="ARBA00023155"/>
    </source>
</evidence>
<keyword evidence="11" id="KW-1185">Reference proteome</keyword>
<evidence type="ECO:0000256" key="9">
    <source>
        <dbReference type="SAM" id="MobiDB-lite"/>
    </source>
</evidence>
<dbReference type="PANTHER" id="PTHR24208:SF168">
    <property type="entry name" value="PROTEIN APTEROUS"/>
    <property type="match status" value="1"/>
</dbReference>
<dbReference type="GO" id="GO:0000977">
    <property type="term" value="F:RNA polymerase II transcription regulatory region sequence-specific DNA binding"/>
    <property type="evidence" value="ECO:0007669"/>
    <property type="project" value="TreeGrafter"/>
</dbReference>
<dbReference type="CDD" id="cd09369">
    <property type="entry name" value="LIM1_Lhx2_Lhx9"/>
    <property type="match status" value="1"/>
</dbReference>
<sequence>MGVYEERGTMHWQQSERYLTSAYEGGGDLSPVAPATSPGSPRDCTSCRKREPPDETPQPPPEDACAGCGGRITDRYYLLALERRWHTPCLKCCECKMPLDSEQRCYARDSNIFCKNDYFRLYGSKRCARCNTPISASELVMRARDLVFHVHCFSCALCSTPLNKGDTFGIRDSAVYCRLHYETIPEYSAHMAVPGPPQMCPVPYAAGPAPGPHYPPYPSPEFARVDNDVPKGPFFNGSTAPPPRQKGRPRKKKPKDQELMAANLGLVPKCPGQMAEDGHKTGGQALRQMLPRCVTGNGPLPRSDGVDSVAATSQPTLQRNGRPSEPELYGLPLAFIERLMSAINLNPCGTPSRTMRRGVPAASHEANPVTTTIKTEKTNDNNRQSKQTCFRTTCSSNLFPSTIYSTSRSFRTFTISELCANR</sequence>
<feature type="region of interest" description="Disordered" evidence="9">
    <location>
        <begin position="22"/>
        <end position="62"/>
    </location>
</feature>
<dbReference type="InterPro" id="IPR050453">
    <property type="entry name" value="LIM_Homeobox_TF"/>
</dbReference>
<keyword evidence="5" id="KW-0238">DNA-binding</keyword>
<keyword evidence="3 8" id="KW-0862">Zinc</keyword>
<evidence type="ECO:0000313" key="11">
    <source>
        <dbReference type="Proteomes" id="UP000829999"/>
    </source>
</evidence>
<evidence type="ECO:0000256" key="2">
    <source>
        <dbReference type="ARBA" id="ARBA00022723"/>
    </source>
</evidence>
<dbReference type="CTD" id="100579139"/>
<dbReference type="Gene3D" id="2.10.110.10">
    <property type="entry name" value="Cysteine Rich Protein"/>
    <property type="match status" value="2"/>
</dbReference>
<gene>
    <name evidence="12" type="primary">LOC118270869</name>
</gene>
<feature type="compositionally biased region" description="Basic residues" evidence="9">
    <location>
        <begin position="245"/>
        <end position="254"/>
    </location>
</feature>
<comment type="subcellular location">
    <subcellularLocation>
        <location evidence="1">Nucleus</location>
    </subcellularLocation>
</comment>
<evidence type="ECO:0000256" key="8">
    <source>
        <dbReference type="PROSITE-ProRule" id="PRU00125"/>
    </source>
</evidence>
<dbReference type="GO" id="GO:0046872">
    <property type="term" value="F:metal ion binding"/>
    <property type="evidence" value="ECO:0007669"/>
    <property type="project" value="UniProtKB-KW"/>
</dbReference>
<dbReference type="GeneID" id="118270869"/>
<feature type="domain" description="LIM zinc-binding" evidence="10">
    <location>
        <begin position="63"/>
        <end position="124"/>
    </location>
</feature>
<evidence type="ECO:0000256" key="7">
    <source>
        <dbReference type="ARBA" id="ARBA00023242"/>
    </source>
</evidence>
<evidence type="ECO:0000313" key="12">
    <source>
        <dbReference type="RefSeq" id="XP_035442582.2"/>
    </source>
</evidence>
<dbReference type="GO" id="GO:0005634">
    <property type="term" value="C:nucleus"/>
    <property type="evidence" value="ECO:0007669"/>
    <property type="project" value="UniProtKB-SubCell"/>
</dbReference>
<evidence type="ECO:0000256" key="1">
    <source>
        <dbReference type="ARBA" id="ARBA00004123"/>
    </source>
</evidence>
<dbReference type="GO" id="GO:0030182">
    <property type="term" value="P:neuron differentiation"/>
    <property type="evidence" value="ECO:0007669"/>
    <property type="project" value="TreeGrafter"/>
</dbReference>
<dbReference type="RefSeq" id="XP_035442582.2">
    <property type="nucleotide sequence ID" value="XM_035586689.2"/>
</dbReference>
<dbReference type="CDD" id="cd09377">
    <property type="entry name" value="LIM2_Lhx2_Lhx9"/>
    <property type="match status" value="1"/>
</dbReference>
<feature type="region of interest" description="Disordered" evidence="9">
    <location>
        <begin position="292"/>
        <end position="325"/>
    </location>
</feature>
<dbReference type="InterPro" id="IPR001781">
    <property type="entry name" value="Znf_LIM"/>
</dbReference>
<dbReference type="GO" id="GO:0000981">
    <property type="term" value="F:DNA-binding transcription factor activity, RNA polymerase II-specific"/>
    <property type="evidence" value="ECO:0007669"/>
    <property type="project" value="TreeGrafter"/>
</dbReference>
<feature type="compositionally biased region" description="Polar residues" evidence="9">
    <location>
        <begin position="310"/>
        <end position="321"/>
    </location>
</feature>